<evidence type="ECO:0000256" key="6">
    <source>
        <dbReference type="PROSITE-ProRule" id="PRU00552"/>
    </source>
</evidence>
<dbReference type="CDD" id="cd00268">
    <property type="entry name" value="DEADc"/>
    <property type="match status" value="1"/>
</dbReference>
<dbReference type="Proteomes" id="UP000622638">
    <property type="component" value="Unassembled WGS sequence"/>
</dbReference>
<dbReference type="InterPro" id="IPR000629">
    <property type="entry name" value="RNA-helicase_DEAD-box_CS"/>
</dbReference>
<comment type="caution">
    <text evidence="13">The sequence shown here is derived from an EMBL/GenBank/DDBJ whole genome shotgun (WGS) entry which is preliminary data.</text>
</comment>
<evidence type="ECO:0000256" key="4">
    <source>
        <dbReference type="ARBA" id="ARBA00022840"/>
    </source>
</evidence>
<dbReference type="EMBL" id="BMKG01000001">
    <property type="protein sequence ID" value="GGB82612.1"/>
    <property type="molecule type" value="Genomic_DNA"/>
</dbReference>
<dbReference type="Gene3D" id="3.40.50.300">
    <property type="entry name" value="P-loop containing nucleotide triphosphate hydrolases"/>
    <property type="match status" value="2"/>
</dbReference>
<dbReference type="GO" id="GO:0003676">
    <property type="term" value="F:nucleic acid binding"/>
    <property type="evidence" value="ECO:0007669"/>
    <property type="project" value="InterPro"/>
</dbReference>
<dbReference type="InterPro" id="IPR044742">
    <property type="entry name" value="DEAD/DEAH_RhlB"/>
</dbReference>
<evidence type="ECO:0000313" key="13">
    <source>
        <dbReference type="EMBL" id="MTV54216.1"/>
    </source>
</evidence>
<feature type="domain" description="DEAD-box RNA helicase Q" evidence="11">
    <location>
        <begin position="1"/>
        <end position="29"/>
    </location>
</feature>
<dbReference type="Pfam" id="PF00271">
    <property type="entry name" value="Helicase_C"/>
    <property type="match status" value="1"/>
</dbReference>
<feature type="region of interest" description="Disordered" evidence="8">
    <location>
        <begin position="384"/>
        <end position="419"/>
    </location>
</feature>
<dbReference type="Proteomes" id="UP000430634">
    <property type="component" value="Unassembled WGS sequence"/>
</dbReference>
<name>A0A6I3T043_9BURK</name>
<dbReference type="AlphaFoldDB" id="A0A6I3T043"/>
<dbReference type="PANTHER" id="PTHR47959">
    <property type="entry name" value="ATP-DEPENDENT RNA HELICASE RHLE-RELATED"/>
    <property type="match status" value="1"/>
</dbReference>
<feature type="domain" description="Helicase ATP-binding" evidence="9">
    <location>
        <begin position="32"/>
        <end position="207"/>
    </location>
</feature>
<proteinExistence type="inferred from homology"/>
<dbReference type="PROSITE" id="PS00039">
    <property type="entry name" value="DEAD_ATP_HELICASE"/>
    <property type="match status" value="1"/>
</dbReference>
<dbReference type="InterPro" id="IPR050079">
    <property type="entry name" value="DEAD_box_RNA_helicase"/>
</dbReference>
<organism evidence="13 14">
    <name type="scientific">Pseudoduganella buxea</name>
    <dbReference type="NCBI Taxonomy" id="1949069"/>
    <lineage>
        <taxon>Bacteria</taxon>
        <taxon>Pseudomonadati</taxon>
        <taxon>Pseudomonadota</taxon>
        <taxon>Betaproteobacteria</taxon>
        <taxon>Burkholderiales</taxon>
        <taxon>Oxalobacteraceae</taxon>
        <taxon>Telluria group</taxon>
        <taxon>Pseudoduganella</taxon>
    </lineage>
</organism>
<reference evidence="12" key="4">
    <citation type="submission" date="2024-05" db="EMBL/GenBank/DDBJ databases">
        <authorList>
            <person name="Sun Q."/>
            <person name="Zhou Y."/>
        </authorList>
    </citation>
    <scope>NUCLEOTIDE SEQUENCE</scope>
    <source>
        <strain evidence="12">CGMCC 1.15931</strain>
    </source>
</reference>
<sequence>MPFTSLGLAPALAEAVAAIGYQTPTPIQAAAVPAALAGRDVLGAARTGSGKTAAFALPMLHALLARQGTRRGLHGLVLVPTRELAAQVGEAIRELVQHLPSTIKVSIVFGGVSINPQMMALRGGTDIVVATPGRLLDLVEHNALVLDHTATLVLDEADKLLDMGFADEIERILALLPARRQNLFFSATFPPAVQALAATLLADPVKVEVQADGSDAPAIEQRAFAVDPLRRLQLLKHLIKANGWRQVLVFTATKYASEHVADKLRRNGIAAEAFHGDFSQGARTGVLADFRAGRLHVLVATDVAARGIDIAQLPVVVNFDLPRSPADYTHRIGRTGRAGASGTAVSFVSFDTEQHFRLIEKRHGLRLARETVAGYEPVETAAPPASAITDTVNGGIKGKRKSKKDKLREAAAADAALEE</sequence>
<dbReference type="InterPro" id="IPR014014">
    <property type="entry name" value="RNA_helicase_DEAD_Q_motif"/>
</dbReference>
<dbReference type="GO" id="GO:0005524">
    <property type="term" value="F:ATP binding"/>
    <property type="evidence" value="ECO:0007669"/>
    <property type="project" value="UniProtKB-KW"/>
</dbReference>
<reference evidence="12" key="1">
    <citation type="journal article" date="2014" name="Int. J. Syst. Evol. Microbiol.">
        <title>Complete genome of a new Firmicutes species belonging to the dominant human colonic microbiota ('Ruminococcus bicirculans') reveals two chromosomes and a selective capacity to utilize plant glucans.</title>
        <authorList>
            <consortium name="NISC Comparative Sequencing Program"/>
            <person name="Wegmann U."/>
            <person name="Louis P."/>
            <person name="Goesmann A."/>
            <person name="Henrissat B."/>
            <person name="Duncan S.H."/>
            <person name="Flint H.J."/>
        </authorList>
    </citation>
    <scope>NUCLEOTIDE SEQUENCE</scope>
    <source>
        <strain evidence="12">CGMCC 1.15931</strain>
    </source>
</reference>
<dbReference type="InterPro" id="IPR027417">
    <property type="entry name" value="P-loop_NTPase"/>
</dbReference>
<evidence type="ECO:0000259" key="9">
    <source>
        <dbReference type="PROSITE" id="PS51192"/>
    </source>
</evidence>
<keyword evidence="15" id="KW-1185">Reference proteome</keyword>
<dbReference type="Pfam" id="PF00270">
    <property type="entry name" value="DEAD"/>
    <property type="match status" value="1"/>
</dbReference>
<dbReference type="SMART" id="SM00490">
    <property type="entry name" value="HELICc"/>
    <property type="match status" value="1"/>
</dbReference>
<evidence type="ECO:0000256" key="5">
    <source>
        <dbReference type="ARBA" id="ARBA00038437"/>
    </source>
</evidence>
<evidence type="ECO:0000256" key="8">
    <source>
        <dbReference type="SAM" id="MobiDB-lite"/>
    </source>
</evidence>
<dbReference type="OrthoDB" id="5297934at2"/>
<evidence type="ECO:0000256" key="2">
    <source>
        <dbReference type="ARBA" id="ARBA00022801"/>
    </source>
</evidence>
<dbReference type="EMBL" id="WNKZ01000046">
    <property type="protein sequence ID" value="MTV54216.1"/>
    <property type="molecule type" value="Genomic_DNA"/>
</dbReference>
<dbReference type="CDD" id="cd18787">
    <property type="entry name" value="SF2_C_DEAD"/>
    <property type="match status" value="1"/>
</dbReference>
<evidence type="ECO:0000256" key="7">
    <source>
        <dbReference type="RuleBase" id="RU000492"/>
    </source>
</evidence>
<keyword evidence="2 7" id="KW-0378">Hydrolase</keyword>
<feature type="domain" description="Helicase C-terminal" evidence="10">
    <location>
        <begin position="233"/>
        <end position="379"/>
    </location>
</feature>
<dbReference type="PANTHER" id="PTHR47959:SF13">
    <property type="entry name" value="ATP-DEPENDENT RNA HELICASE RHLE"/>
    <property type="match status" value="1"/>
</dbReference>
<reference evidence="15" key="2">
    <citation type="journal article" date="2019" name="Int. J. Syst. Evol. Microbiol.">
        <title>The Global Catalogue of Microorganisms (GCM) 10K type strain sequencing project: providing services to taxonomists for standard genome sequencing and annotation.</title>
        <authorList>
            <consortium name="The Broad Institute Genomics Platform"/>
            <consortium name="The Broad Institute Genome Sequencing Center for Infectious Disease"/>
            <person name="Wu L."/>
            <person name="Ma J."/>
        </authorList>
    </citation>
    <scope>NUCLEOTIDE SEQUENCE [LARGE SCALE GENOMIC DNA]</scope>
    <source>
        <strain evidence="15">CGMCC 1.15931</strain>
    </source>
</reference>
<evidence type="ECO:0000259" key="10">
    <source>
        <dbReference type="PROSITE" id="PS51194"/>
    </source>
</evidence>
<evidence type="ECO:0000256" key="3">
    <source>
        <dbReference type="ARBA" id="ARBA00022806"/>
    </source>
</evidence>
<protein>
    <submittedName>
        <fullName evidence="13">DEAD/DEAH box helicase</fullName>
    </submittedName>
    <submittedName>
        <fullName evidence="12">RNA helicase</fullName>
    </submittedName>
</protein>
<dbReference type="RefSeq" id="WP_155471518.1">
    <property type="nucleotide sequence ID" value="NZ_BMKG01000001.1"/>
</dbReference>
<dbReference type="SMART" id="SM00487">
    <property type="entry name" value="DEXDc"/>
    <property type="match status" value="1"/>
</dbReference>
<evidence type="ECO:0000313" key="14">
    <source>
        <dbReference type="Proteomes" id="UP000430634"/>
    </source>
</evidence>
<dbReference type="GO" id="GO:0005829">
    <property type="term" value="C:cytosol"/>
    <property type="evidence" value="ECO:0007669"/>
    <property type="project" value="TreeGrafter"/>
</dbReference>
<dbReference type="InterPro" id="IPR014001">
    <property type="entry name" value="Helicase_ATP-bd"/>
</dbReference>
<evidence type="ECO:0000313" key="12">
    <source>
        <dbReference type="EMBL" id="GGB82612.1"/>
    </source>
</evidence>
<accession>A0A6I3T043</accession>
<dbReference type="PROSITE" id="PS51195">
    <property type="entry name" value="Q_MOTIF"/>
    <property type="match status" value="1"/>
</dbReference>
<keyword evidence="4 7" id="KW-0067">ATP-binding</keyword>
<gene>
    <name evidence="12" type="ORF">GCM10011572_00650</name>
    <name evidence="13" type="ORF">GM672_15905</name>
</gene>
<reference evidence="13 14" key="3">
    <citation type="submission" date="2019-11" db="EMBL/GenBank/DDBJ databases">
        <title>Type strains purchased from KCTC, JCM and DSMZ.</title>
        <authorList>
            <person name="Lu H."/>
        </authorList>
    </citation>
    <scope>NUCLEOTIDE SEQUENCE [LARGE SCALE GENOMIC DNA]</scope>
    <source>
        <strain evidence="13 14">KCTC 52429</strain>
    </source>
</reference>
<comment type="similarity">
    <text evidence="5 7">Belongs to the DEAD box helicase family.</text>
</comment>
<dbReference type="PROSITE" id="PS51194">
    <property type="entry name" value="HELICASE_CTER"/>
    <property type="match status" value="1"/>
</dbReference>
<evidence type="ECO:0000313" key="15">
    <source>
        <dbReference type="Proteomes" id="UP000622638"/>
    </source>
</evidence>
<dbReference type="InterPro" id="IPR011545">
    <property type="entry name" value="DEAD/DEAH_box_helicase_dom"/>
</dbReference>
<feature type="short sequence motif" description="Q motif" evidence="6">
    <location>
        <begin position="1"/>
        <end position="29"/>
    </location>
</feature>
<keyword evidence="3 7" id="KW-0347">Helicase</keyword>
<dbReference type="InterPro" id="IPR001650">
    <property type="entry name" value="Helicase_C-like"/>
</dbReference>
<dbReference type="GO" id="GO:0003724">
    <property type="term" value="F:RNA helicase activity"/>
    <property type="evidence" value="ECO:0007669"/>
    <property type="project" value="InterPro"/>
</dbReference>
<evidence type="ECO:0000259" key="11">
    <source>
        <dbReference type="PROSITE" id="PS51195"/>
    </source>
</evidence>
<dbReference type="PROSITE" id="PS51192">
    <property type="entry name" value="HELICASE_ATP_BIND_1"/>
    <property type="match status" value="1"/>
</dbReference>
<evidence type="ECO:0000256" key="1">
    <source>
        <dbReference type="ARBA" id="ARBA00022741"/>
    </source>
</evidence>
<dbReference type="GO" id="GO:0016787">
    <property type="term" value="F:hydrolase activity"/>
    <property type="evidence" value="ECO:0007669"/>
    <property type="project" value="UniProtKB-KW"/>
</dbReference>
<keyword evidence="1 7" id="KW-0547">Nucleotide-binding</keyword>
<dbReference type="SUPFAM" id="SSF52540">
    <property type="entry name" value="P-loop containing nucleoside triphosphate hydrolases"/>
    <property type="match status" value="1"/>
</dbReference>